<dbReference type="InterPro" id="IPR007016">
    <property type="entry name" value="O-antigen_ligase-rel_domated"/>
</dbReference>
<evidence type="ECO:0000256" key="5">
    <source>
        <dbReference type="SAM" id="Phobius"/>
    </source>
</evidence>
<dbReference type="GO" id="GO:0016874">
    <property type="term" value="F:ligase activity"/>
    <property type="evidence" value="ECO:0007669"/>
    <property type="project" value="UniProtKB-KW"/>
</dbReference>
<dbReference type="PANTHER" id="PTHR37422">
    <property type="entry name" value="TEICHURONIC ACID BIOSYNTHESIS PROTEIN TUAE"/>
    <property type="match status" value="1"/>
</dbReference>
<dbReference type="InterPro" id="IPR051533">
    <property type="entry name" value="WaaL-like"/>
</dbReference>
<comment type="subcellular location">
    <subcellularLocation>
        <location evidence="1">Membrane</location>
        <topology evidence="1">Multi-pass membrane protein</topology>
    </subcellularLocation>
</comment>
<dbReference type="PANTHER" id="PTHR37422:SF17">
    <property type="entry name" value="O-ANTIGEN LIGASE"/>
    <property type="match status" value="1"/>
</dbReference>
<feature type="transmembrane region" description="Helical" evidence="5">
    <location>
        <begin position="64"/>
        <end position="80"/>
    </location>
</feature>
<feature type="transmembrane region" description="Helical" evidence="5">
    <location>
        <begin position="41"/>
        <end position="58"/>
    </location>
</feature>
<proteinExistence type="predicted"/>
<evidence type="ECO:0000256" key="4">
    <source>
        <dbReference type="ARBA" id="ARBA00023136"/>
    </source>
</evidence>
<evidence type="ECO:0000256" key="3">
    <source>
        <dbReference type="ARBA" id="ARBA00022989"/>
    </source>
</evidence>
<sequence length="273" mass="30637">MGPPHPGAWRGVFTHKNTLGRLSVLALIVYWTLFRQERRHRVVWALLGLAGTVTLIGSRSATSLAMALLLPPCWIAIQIMTRLQRAYRLAIAPFMVALILVLSIMLPSQLESILGFFGRDLTLTGRIPLWRTLIPIALERPLLGYGYGAFWLGERSPLAAVWARSWNPPHAHNGYLDLWLELGLVGAVLSVLLLVLTVFRSAAWVFRENGSEISTFAFLYSVFFGLANATESVFLESGLNKAIYWVLLTYIYLMSRNMSVKRMHLQGTIKKVA</sequence>
<keyword evidence="3 5" id="KW-1133">Transmembrane helix</keyword>
<protein>
    <submittedName>
        <fullName evidence="7">O-antigen ligase family protein</fullName>
    </submittedName>
</protein>
<accession>A0ABZ0QS03</accession>
<evidence type="ECO:0000256" key="2">
    <source>
        <dbReference type="ARBA" id="ARBA00022692"/>
    </source>
</evidence>
<dbReference type="Pfam" id="PF04932">
    <property type="entry name" value="Wzy_C"/>
    <property type="match status" value="1"/>
</dbReference>
<keyword evidence="7" id="KW-0436">Ligase</keyword>
<evidence type="ECO:0000313" key="7">
    <source>
        <dbReference type="EMBL" id="WPD20236.1"/>
    </source>
</evidence>
<feature type="transmembrane region" description="Helical" evidence="5">
    <location>
        <begin position="178"/>
        <end position="199"/>
    </location>
</feature>
<gene>
    <name evidence="7" type="ORF">Q5761_03385</name>
</gene>
<organism evidence="7 8">
    <name type="scientific">Thermaerobacter composti</name>
    <dbReference type="NCBI Taxonomy" id="554949"/>
    <lineage>
        <taxon>Bacteria</taxon>
        <taxon>Bacillati</taxon>
        <taxon>Bacillota</taxon>
        <taxon>Clostridia</taxon>
        <taxon>Eubacteriales</taxon>
        <taxon>Clostridiales Family XVII. Incertae Sedis</taxon>
        <taxon>Thermaerobacter</taxon>
    </lineage>
</organism>
<feature type="transmembrane region" description="Helical" evidence="5">
    <location>
        <begin position="211"/>
        <end position="230"/>
    </location>
</feature>
<keyword evidence="2 5" id="KW-0812">Transmembrane</keyword>
<dbReference type="EMBL" id="CP132508">
    <property type="protein sequence ID" value="WPD20236.1"/>
    <property type="molecule type" value="Genomic_DNA"/>
</dbReference>
<feature type="transmembrane region" description="Helical" evidence="5">
    <location>
        <begin position="18"/>
        <end position="34"/>
    </location>
</feature>
<dbReference type="RefSeq" id="WP_318751594.1">
    <property type="nucleotide sequence ID" value="NZ_CP132508.1"/>
</dbReference>
<reference evidence="7 8" key="1">
    <citation type="submission" date="2023-08" db="EMBL/GenBank/DDBJ databases">
        <title>Genome sequence of Thermaerobacter compostii strain Ins1, a spore-forming filamentous bacterium isolated from a deep geothermal reservoir.</title>
        <authorList>
            <person name="Bregnard D."/>
            <person name="Gonzalez D."/>
            <person name="Junier P."/>
        </authorList>
    </citation>
    <scope>NUCLEOTIDE SEQUENCE [LARGE SCALE GENOMIC DNA]</scope>
    <source>
        <strain evidence="7 8">Ins1</strain>
    </source>
</reference>
<feature type="transmembrane region" description="Helical" evidence="5">
    <location>
        <begin position="87"/>
        <end position="106"/>
    </location>
</feature>
<keyword evidence="8" id="KW-1185">Reference proteome</keyword>
<dbReference type="Proteomes" id="UP001304683">
    <property type="component" value="Chromosome"/>
</dbReference>
<feature type="domain" description="O-antigen ligase-related" evidence="6">
    <location>
        <begin position="50"/>
        <end position="189"/>
    </location>
</feature>
<evidence type="ECO:0000256" key="1">
    <source>
        <dbReference type="ARBA" id="ARBA00004141"/>
    </source>
</evidence>
<evidence type="ECO:0000259" key="6">
    <source>
        <dbReference type="Pfam" id="PF04932"/>
    </source>
</evidence>
<feature type="transmembrane region" description="Helical" evidence="5">
    <location>
        <begin position="242"/>
        <end position="260"/>
    </location>
</feature>
<name>A0ABZ0QS03_9FIRM</name>
<keyword evidence="4 5" id="KW-0472">Membrane</keyword>
<evidence type="ECO:0000313" key="8">
    <source>
        <dbReference type="Proteomes" id="UP001304683"/>
    </source>
</evidence>